<protein>
    <submittedName>
        <fullName evidence="2">Uncharacterized protein</fullName>
    </submittedName>
</protein>
<evidence type="ECO:0000313" key="2">
    <source>
        <dbReference type="EMBL" id="GIX96913.1"/>
    </source>
</evidence>
<accession>A0AAV4PIR9</accession>
<evidence type="ECO:0000256" key="1">
    <source>
        <dbReference type="SAM" id="MobiDB-lite"/>
    </source>
</evidence>
<dbReference type="AlphaFoldDB" id="A0AAV4PIR9"/>
<name>A0AAV4PIR9_CAEEX</name>
<reference evidence="2 3" key="1">
    <citation type="submission" date="2021-06" db="EMBL/GenBank/DDBJ databases">
        <title>Caerostris extrusa draft genome.</title>
        <authorList>
            <person name="Kono N."/>
            <person name="Arakawa K."/>
        </authorList>
    </citation>
    <scope>NUCLEOTIDE SEQUENCE [LARGE SCALE GENOMIC DNA]</scope>
</reference>
<dbReference type="Proteomes" id="UP001054945">
    <property type="component" value="Unassembled WGS sequence"/>
</dbReference>
<comment type="caution">
    <text evidence="2">The sequence shown here is derived from an EMBL/GenBank/DDBJ whole genome shotgun (WGS) entry which is preliminary data.</text>
</comment>
<evidence type="ECO:0000313" key="3">
    <source>
        <dbReference type="Proteomes" id="UP001054945"/>
    </source>
</evidence>
<dbReference type="EMBL" id="BPLR01004711">
    <property type="protein sequence ID" value="GIX96913.1"/>
    <property type="molecule type" value="Genomic_DNA"/>
</dbReference>
<feature type="non-terminal residue" evidence="2">
    <location>
        <position position="48"/>
    </location>
</feature>
<keyword evidence="3" id="KW-1185">Reference proteome</keyword>
<proteinExistence type="predicted"/>
<feature type="region of interest" description="Disordered" evidence="1">
    <location>
        <begin position="29"/>
        <end position="48"/>
    </location>
</feature>
<organism evidence="2 3">
    <name type="scientific">Caerostris extrusa</name>
    <name type="common">Bark spider</name>
    <name type="synonym">Caerostris bankana</name>
    <dbReference type="NCBI Taxonomy" id="172846"/>
    <lineage>
        <taxon>Eukaryota</taxon>
        <taxon>Metazoa</taxon>
        <taxon>Ecdysozoa</taxon>
        <taxon>Arthropoda</taxon>
        <taxon>Chelicerata</taxon>
        <taxon>Arachnida</taxon>
        <taxon>Araneae</taxon>
        <taxon>Araneomorphae</taxon>
        <taxon>Entelegynae</taxon>
        <taxon>Araneoidea</taxon>
        <taxon>Araneidae</taxon>
        <taxon>Caerostris</taxon>
    </lineage>
</organism>
<sequence length="48" mass="5369">MKKKAAVIISLSVREHFQIAIFQLVARDEPSSDTGKLILPLPHSRAQQ</sequence>
<gene>
    <name evidence="2" type="ORF">CEXT_711921</name>
</gene>